<organism evidence="1 2">
    <name type="scientific">Phanerochaete carnosa (strain HHB-10118-sp)</name>
    <name type="common">White-rot fungus</name>
    <name type="synonym">Peniophora carnosa</name>
    <dbReference type="NCBI Taxonomy" id="650164"/>
    <lineage>
        <taxon>Eukaryota</taxon>
        <taxon>Fungi</taxon>
        <taxon>Dikarya</taxon>
        <taxon>Basidiomycota</taxon>
        <taxon>Agaricomycotina</taxon>
        <taxon>Agaricomycetes</taxon>
        <taxon>Polyporales</taxon>
        <taxon>Phanerochaetaceae</taxon>
        <taxon>Phanerochaete</taxon>
    </lineage>
</organism>
<sequence>MDPNWRVQKFPLSAPWIELEKHCEEVHPIGYESLINLSPSTLAETRERLLALDHGGKRKGK</sequence>
<name>K5X7V0_PHACS</name>
<evidence type="ECO:0000313" key="2">
    <source>
        <dbReference type="Proteomes" id="UP000008370"/>
    </source>
</evidence>
<dbReference type="Proteomes" id="UP000008370">
    <property type="component" value="Unassembled WGS sequence"/>
</dbReference>
<dbReference type="GeneID" id="18914545"/>
<dbReference type="KEGG" id="pco:PHACADRAFT_249046"/>
<dbReference type="EMBL" id="JH930469">
    <property type="protein sequence ID" value="EKM58927.1"/>
    <property type="molecule type" value="Genomic_DNA"/>
</dbReference>
<reference evidence="1 2" key="1">
    <citation type="journal article" date="2012" name="BMC Genomics">
        <title>Comparative genomics of the white-rot fungi, Phanerochaete carnosa and P. chrysosporium, to elucidate the genetic basis of the distinct wood types they colonize.</title>
        <authorList>
            <person name="Suzuki H."/>
            <person name="MacDonald J."/>
            <person name="Syed K."/>
            <person name="Salamov A."/>
            <person name="Hori C."/>
            <person name="Aerts A."/>
            <person name="Henrissat B."/>
            <person name="Wiebenga A."/>
            <person name="vanKuyk P.A."/>
            <person name="Barry K."/>
            <person name="Lindquist E."/>
            <person name="LaButti K."/>
            <person name="Lapidus A."/>
            <person name="Lucas S."/>
            <person name="Coutinho P."/>
            <person name="Gong Y."/>
            <person name="Samejima M."/>
            <person name="Mahadevan R."/>
            <person name="Abou-Zaid M."/>
            <person name="de Vries R.P."/>
            <person name="Igarashi K."/>
            <person name="Yadav J.S."/>
            <person name="Grigoriev I.V."/>
            <person name="Master E.R."/>
        </authorList>
    </citation>
    <scope>NUCLEOTIDE SEQUENCE [LARGE SCALE GENOMIC DNA]</scope>
    <source>
        <strain evidence="1 2">HHB-10118-sp</strain>
    </source>
</reference>
<keyword evidence="2" id="KW-1185">Reference proteome</keyword>
<proteinExistence type="predicted"/>
<evidence type="ECO:0000313" key="1">
    <source>
        <dbReference type="EMBL" id="EKM58927.1"/>
    </source>
</evidence>
<dbReference type="InParanoid" id="K5X7V0"/>
<dbReference type="RefSeq" id="XP_007391515.1">
    <property type="nucleotide sequence ID" value="XM_007391453.1"/>
</dbReference>
<dbReference type="AlphaFoldDB" id="K5X7V0"/>
<gene>
    <name evidence="1" type="ORF">PHACADRAFT_249046</name>
</gene>
<protein>
    <submittedName>
        <fullName evidence="1">Uncharacterized protein</fullName>
    </submittedName>
</protein>
<dbReference type="HOGENOM" id="CLU_2923387_0_0_1"/>
<accession>K5X7V0</accession>
<dbReference type="OrthoDB" id="2757368at2759"/>